<sequence length="172" mass="19761">MIEVYDDIMPRSYAKLLEEIVTHMSFEWHYLHDVTYETQDKSGPNVPGFTHLLYQDGEGGPHVNTFYPPLAEYLDIKGQKIKLLHRMRLGCLMSNNTGVNNKHIDFPFPHMVGLYYINDCDGPTYVWTPDGLEEISPKQGRFVVFDGSYEHASSCPKESPSRFVCTYNFSAL</sequence>
<organismHost>
    <name type="scientific">Synechococcus</name>
    <dbReference type="NCBI Taxonomy" id="1129"/>
</organismHost>
<keyword evidence="2" id="KW-1185">Reference proteome</keyword>
<evidence type="ECO:0000313" key="1">
    <source>
        <dbReference type="EMBL" id="ABA47020.1"/>
    </source>
</evidence>
<dbReference type="GeneID" id="4239110"/>
<protein>
    <submittedName>
        <fullName evidence="1">Gp51</fullName>
    </submittedName>
</protein>
<name>Q0QZH7_BPSYS</name>
<reference evidence="1 2" key="1">
    <citation type="journal article" date="2007" name="Environ. Microbiol.">
        <title>Genomic and structural analysis of Syn9, a cyanophage infecting marine Prochlorococcus and Synechococcus.</title>
        <authorList>
            <person name="Weigele P.R."/>
            <person name="Pope W.H."/>
            <person name="Pedulla M.L."/>
            <person name="Houtz J.M."/>
            <person name="Smith A.L."/>
            <person name="Conway J.F."/>
            <person name="King J."/>
            <person name="Hatfull G.F."/>
            <person name="Lawrence J.G."/>
            <person name="Hendrix R.W."/>
        </authorList>
    </citation>
    <scope>NUCLEOTIDE SEQUENCE</scope>
</reference>
<evidence type="ECO:0000313" key="2">
    <source>
        <dbReference type="Proteomes" id="UP000000909"/>
    </source>
</evidence>
<proteinExistence type="predicted"/>
<dbReference type="RefSeq" id="YP_717718.1">
    <property type="nucleotide sequence ID" value="NC_008296.2"/>
</dbReference>
<dbReference type="Proteomes" id="UP000000909">
    <property type="component" value="Segment"/>
</dbReference>
<organism evidence="1 2">
    <name type="scientific">Synechococcus phage syn9</name>
    <dbReference type="NCBI Taxonomy" id="382359"/>
    <lineage>
        <taxon>Viruses</taxon>
        <taxon>Duplodnaviria</taxon>
        <taxon>Heunggongvirae</taxon>
        <taxon>Uroviricota</taxon>
        <taxon>Caudoviricetes</taxon>
        <taxon>Pantevenvirales</taxon>
        <taxon>Kyanoviridae</taxon>
        <taxon>Ormenosvirus</taxon>
        <taxon>Ormenosvirus syn9</taxon>
    </lineage>
</organism>
<dbReference type="OrthoDB" id="23935at10239"/>
<dbReference type="KEGG" id="vg:4239110"/>
<accession>Q0QZH7</accession>
<dbReference type="EMBL" id="DQ149023">
    <property type="protein sequence ID" value="ABA47020.1"/>
    <property type="molecule type" value="Genomic_DNA"/>
</dbReference>